<evidence type="ECO:0000256" key="5">
    <source>
        <dbReference type="SAM" id="Phobius"/>
    </source>
</evidence>
<proteinExistence type="predicted"/>
<feature type="domain" description="ABC transmembrane type-1" evidence="6">
    <location>
        <begin position="1"/>
        <end position="83"/>
    </location>
</feature>
<evidence type="ECO:0000313" key="8">
    <source>
        <dbReference type="Proteomes" id="UP000270094"/>
    </source>
</evidence>
<dbReference type="GO" id="GO:0140359">
    <property type="term" value="F:ABC-type transporter activity"/>
    <property type="evidence" value="ECO:0007669"/>
    <property type="project" value="InterPro"/>
</dbReference>
<keyword evidence="2 5" id="KW-0812">Transmembrane</keyword>
<keyword evidence="3 5" id="KW-1133">Transmembrane helix</keyword>
<keyword evidence="4 5" id="KW-0472">Membrane</keyword>
<comment type="subcellular location">
    <subcellularLocation>
        <location evidence="1">Membrane</location>
        <topology evidence="1">Multi-pass membrane protein</topology>
    </subcellularLocation>
</comment>
<evidence type="ECO:0000256" key="1">
    <source>
        <dbReference type="ARBA" id="ARBA00004141"/>
    </source>
</evidence>
<accession>A0A3P7LJ41</accession>
<protein>
    <recommendedName>
        <fullName evidence="6">ABC transmembrane type-1 domain-containing protein</fullName>
    </recommendedName>
</protein>
<sequence length="83" mass="8897">MNWILLNVLRQDASYFDDPRHNTGTLTARLASDAPNVQAAIDQRLAEVMQGVSALLAGVIIAFVYGWNVAPMGLATALLLGKS</sequence>
<evidence type="ECO:0000313" key="7">
    <source>
        <dbReference type="EMBL" id="VDM82605.1"/>
    </source>
</evidence>
<dbReference type="Pfam" id="PF00664">
    <property type="entry name" value="ABC_membrane"/>
    <property type="match status" value="1"/>
</dbReference>
<evidence type="ECO:0000259" key="6">
    <source>
        <dbReference type="PROSITE" id="PS50929"/>
    </source>
</evidence>
<gene>
    <name evidence="7" type="ORF">SVUK_LOCUS17603</name>
</gene>
<dbReference type="SUPFAM" id="SSF90123">
    <property type="entry name" value="ABC transporter transmembrane region"/>
    <property type="match status" value="1"/>
</dbReference>
<organism evidence="7 8">
    <name type="scientific">Strongylus vulgaris</name>
    <name type="common">Blood worm</name>
    <dbReference type="NCBI Taxonomy" id="40348"/>
    <lineage>
        <taxon>Eukaryota</taxon>
        <taxon>Metazoa</taxon>
        <taxon>Ecdysozoa</taxon>
        <taxon>Nematoda</taxon>
        <taxon>Chromadorea</taxon>
        <taxon>Rhabditida</taxon>
        <taxon>Rhabditina</taxon>
        <taxon>Rhabditomorpha</taxon>
        <taxon>Strongyloidea</taxon>
        <taxon>Strongylidae</taxon>
        <taxon>Strongylus</taxon>
    </lineage>
</organism>
<dbReference type="PANTHER" id="PTHR24221:SF455">
    <property type="entry name" value="MULTIDRUG RESISTANCE PROTEIN PGP-3"/>
    <property type="match status" value="1"/>
</dbReference>
<dbReference type="OrthoDB" id="5874608at2759"/>
<dbReference type="InterPro" id="IPR039421">
    <property type="entry name" value="Type_1_exporter"/>
</dbReference>
<dbReference type="GO" id="GO:0005524">
    <property type="term" value="F:ATP binding"/>
    <property type="evidence" value="ECO:0007669"/>
    <property type="project" value="InterPro"/>
</dbReference>
<dbReference type="Gene3D" id="1.20.1560.10">
    <property type="entry name" value="ABC transporter type 1, transmembrane domain"/>
    <property type="match status" value="1"/>
</dbReference>
<dbReference type="EMBL" id="UYYB01118464">
    <property type="protein sequence ID" value="VDM82605.1"/>
    <property type="molecule type" value="Genomic_DNA"/>
</dbReference>
<evidence type="ECO:0000256" key="4">
    <source>
        <dbReference type="ARBA" id="ARBA00023136"/>
    </source>
</evidence>
<reference evidence="7 8" key="1">
    <citation type="submission" date="2018-11" db="EMBL/GenBank/DDBJ databases">
        <authorList>
            <consortium name="Pathogen Informatics"/>
        </authorList>
    </citation>
    <scope>NUCLEOTIDE SEQUENCE [LARGE SCALE GENOMIC DNA]</scope>
</reference>
<dbReference type="PANTHER" id="PTHR24221">
    <property type="entry name" value="ATP-BINDING CASSETTE SUB-FAMILY B"/>
    <property type="match status" value="1"/>
</dbReference>
<dbReference type="InterPro" id="IPR036640">
    <property type="entry name" value="ABC1_TM_sf"/>
</dbReference>
<feature type="transmembrane region" description="Helical" evidence="5">
    <location>
        <begin position="54"/>
        <end position="80"/>
    </location>
</feature>
<evidence type="ECO:0000256" key="2">
    <source>
        <dbReference type="ARBA" id="ARBA00022692"/>
    </source>
</evidence>
<keyword evidence="8" id="KW-1185">Reference proteome</keyword>
<name>A0A3P7LJ41_STRVU</name>
<dbReference type="PROSITE" id="PS50929">
    <property type="entry name" value="ABC_TM1F"/>
    <property type="match status" value="1"/>
</dbReference>
<evidence type="ECO:0000256" key="3">
    <source>
        <dbReference type="ARBA" id="ARBA00022989"/>
    </source>
</evidence>
<dbReference type="InterPro" id="IPR011527">
    <property type="entry name" value="ABC1_TM_dom"/>
</dbReference>
<dbReference type="GO" id="GO:0016020">
    <property type="term" value="C:membrane"/>
    <property type="evidence" value="ECO:0007669"/>
    <property type="project" value="UniProtKB-SubCell"/>
</dbReference>
<dbReference type="Proteomes" id="UP000270094">
    <property type="component" value="Unassembled WGS sequence"/>
</dbReference>
<dbReference type="AlphaFoldDB" id="A0A3P7LJ41"/>